<protein>
    <submittedName>
        <fullName evidence="2">Uncharacterized protein</fullName>
    </submittedName>
</protein>
<accession>A0A371EFE3</accession>
<keyword evidence="3" id="KW-1185">Reference proteome</keyword>
<comment type="caution">
    <text evidence="2">The sequence shown here is derived from an EMBL/GenBank/DDBJ whole genome shotgun (WGS) entry which is preliminary data.</text>
</comment>
<dbReference type="EMBL" id="QJKJ01014233">
    <property type="protein sequence ID" value="RDX64768.1"/>
    <property type="molecule type" value="Genomic_DNA"/>
</dbReference>
<dbReference type="Proteomes" id="UP000257109">
    <property type="component" value="Unassembled WGS sequence"/>
</dbReference>
<sequence length="60" mass="7132">SSTDRVRVKGNILLKNFDPLRARLRVKIAINQIQNTEHHRSNNNNNKECHHKATHHLWRT</sequence>
<evidence type="ECO:0000256" key="1">
    <source>
        <dbReference type="SAM" id="MobiDB-lite"/>
    </source>
</evidence>
<feature type="non-terminal residue" evidence="2">
    <location>
        <position position="1"/>
    </location>
</feature>
<feature type="non-terminal residue" evidence="2">
    <location>
        <position position="60"/>
    </location>
</feature>
<evidence type="ECO:0000313" key="2">
    <source>
        <dbReference type="EMBL" id="RDX64768.1"/>
    </source>
</evidence>
<dbReference type="AlphaFoldDB" id="A0A371EFE3"/>
<feature type="region of interest" description="Disordered" evidence="1">
    <location>
        <begin position="35"/>
        <end position="60"/>
    </location>
</feature>
<organism evidence="2 3">
    <name type="scientific">Mucuna pruriens</name>
    <name type="common">Velvet bean</name>
    <name type="synonym">Dolichos pruriens</name>
    <dbReference type="NCBI Taxonomy" id="157652"/>
    <lineage>
        <taxon>Eukaryota</taxon>
        <taxon>Viridiplantae</taxon>
        <taxon>Streptophyta</taxon>
        <taxon>Embryophyta</taxon>
        <taxon>Tracheophyta</taxon>
        <taxon>Spermatophyta</taxon>
        <taxon>Magnoliopsida</taxon>
        <taxon>eudicotyledons</taxon>
        <taxon>Gunneridae</taxon>
        <taxon>Pentapetalae</taxon>
        <taxon>rosids</taxon>
        <taxon>fabids</taxon>
        <taxon>Fabales</taxon>
        <taxon>Fabaceae</taxon>
        <taxon>Papilionoideae</taxon>
        <taxon>50 kb inversion clade</taxon>
        <taxon>NPAAA clade</taxon>
        <taxon>indigoferoid/millettioid clade</taxon>
        <taxon>Phaseoleae</taxon>
        <taxon>Mucuna</taxon>
    </lineage>
</organism>
<evidence type="ECO:0000313" key="3">
    <source>
        <dbReference type="Proteomes" id="UP000257109"/>
    </source>
</evidence>
<feature type="compositionally biased region" description="Basic residues" evidence="1">
    <location>
        <begin position="49"/>
        <end position="60"/>
    </location>
</feature>
<proteinExistence type="predicted"/>
<reference evidence="2" key="1">
    <citation type="submission" date="2018-05" db="EMBL/GenBank/DDBJ databases">
        <title>Draft genome of Mucuna pruriens seed.</title>
        <authorList>
            <person name="Nnadi N.E."/>
            <person name="Vos R."/>
            <person name="Hasami M.H."/>
            <person name="Devisetty U.K."/>
            <person name="Aguiy J.C."/>
        </authorList>
    </citation>
    <scope>NUCLEOTIDE SEQUENCE [LARGE SCALE GENOMIC DNA]</scope>
    <source>
        <strain evidence="2">JCA_2017</strain>
    </source>
</reference>
<gene>
    <name evidence="2" type="ORF">CR513_56640</name>
</gene>
<name>A0A371EFE3_MUCPR</name>